<dbReference type="Gene3D" id="3.10.105.10">
    <property type="entry name" value="Dipeptide-binding Protein, Domain 3"/>
    <property type="match status" value="1"/>
</dbReference>
<proteinExistence type="inferred from homology"/>
<feature type="domain" description="Solute-binding protein family 5" evidence="3">
    <location>
        <begin position="92"/>
        <end position="440"/>
    </location>
</feature>
<dbReference type="Pfam" id="PF00496">
    <property type="entry name" value="SBP_bac_5"/>
    <property type="match status" value="1"/>
</dbReference>
<name>A0A4R5TYP7_9GAMM</name>
<accession>A0A4R5TYP7</accession>
<dbReference type="Gene3D" id="3.40.190.10">
    <property type="entry name" value="Periplasmic binding protein-like II"/>
    <property type="match status" value="1"/>
</dbReference>
<dbReference type="GO" id="GO:0030288">
    <property type="term" value="C:outer membrane-bounded periplasmic space"/>
    <property type="evidence" value="ECO:0007669"/>
    <property type="project" value="UniProtKB-ARBA"/>
</dbReference>
<dbReference type="GO" id="GO:1904680">
    <property type="term" value="F:peptide transmembrane transporter activity"/>
    <property type="evidence" value="ECO:0007669"/>
    <property type="project" value="TreeGrafter"/>
</dbReference>
<dbReference type="Proteomes" id="UP000294796">
    <property type="component" value="Unassembled WGS sequence"/>
</dbReference>
<evidence type="ECO:0000256" key="1">
    <source>
        <dbReference type="ARBA" id="ARBA00005695"/>
    </source>
</evidence>
<gene>
    <name evidence="4" type="ORF">E2F46_07020</name>
</gene>
<comment type="similarity">
    <text evidence="1">Belongs to the bacterial solute-binding protein 5 family.</text>
</comment>
<dbReference type="InterPro" id="IPR030678">
    <property type="entry name" value="Peptide/Ni-bd"/>
</dbReference>
<sequence>MPATMLPRHIGTPRRRHACMVISCAVLIAACGAPSSPEPSAQPTMPANDGTLSIALESDFQSLDPLRVSNMVERQVALAVMDPLFDIDSDGNVVPMLAESANTPDDGSTWHVALREGVRFHDDTPLDADAVVFNIERLRDPANACRCLPQLDNIASVRAVDPLTVEFIMHGPDAVLPALLADAPGLVLSPTAIRSDPNGIGTRPVGTGPFRLASWEPGHRVIVERNPGYWQPGKPHLQRVTFLPLPNEDSRQAALLAGDVDVIQSPHTRFSAQYADHDGYRLMTGKGLGSVFLMMNTRKPPFDDVRVRRAIAHATDRPTFVKALLQDQYPVSDSLLGPGSWAYTPVPGYPAYSPEQAKALLAEVGKPVSFEISVINSPFTALSAQALQQMWRDVGIETTIRQTEGARFMADAINHEFQMSMFRFVGRADPDLNLYRAFHSRYADGPSSNYTGYANPEMDALLEQGRATMERGERVRTYAKVSQLLASDVPYLFLFGTTLQTMMRANVDPGPNIPDGVLRLQDVRVQ</sequence>
<evidence type="ECO:0000259" key="3">
    <source>
        <dbReference type="Pfam" id="PF00496"/>
    </source>
</evidence>
<dbReference type="AlphaFoldDB" id="A0A4R5TYP7"/>
<keyword evidence="2" id="KW-0732">Signal</keyword>
<dbReference type="GO" id="GO:0043190">
    <property type="term" value="C:ATP-binding cassette (ABC) transporter complex"/>
    <property type="evidence" value="ECO:0007669"/>
    <property type="project" value="InterPro"/>
</dbReference>
<reference evidence="4 5" key="1">
    <citation type="submission" date="2019-03" db="EMBL/GenBank/DDBJ databases">
        <title>Luteimonas zhaokaii sp.nov., isolated from the rectal contents of Plateau pika in Yushu, Qinghai Province, China.</title>
        <authorList>
            <person name="Zhang G."/>
        </authorList>
    </citation>
    <scope>NUCLEOTIDE SEQUENCE [LARGE SCALE GENOMIC DNA]</scope>
    <source>
        <strain evidence="4 5">B9</strain>
    </source>
</reference>
<protein>
    <recommendedName>
        <fullName evidence="3">Solute-binding protein family 5 domain-containing protein</fullName>
    </recommendedName>
</protein>
<evidence type="ECO:0000313" key="5">
    <source>
        <dbReference type="Proteomes" id="UP000294796"/>
    </source>
</evidence>
<dbReference type="InterPro" id="IPR039424">
    <property type="entry name" value="SBP_5"/>
</dbReference>
<dbReference type="SUPFAM" id="SSF53850">
    <property type="entry name" value="Periplasmic binding protein-like II"/>
    <property type="match status" value="1"/>
</dbReference>
<dbReference type="EMBL" id="SMTF01000003">
    <property type="protein sequence ID" value="TDK26330.1"/>
    <property type="molecule type" value="Genomic_DNA"/>
</dbReference>
<evidence type="ECO:0000313" key="4">
    <source>
        <dbReference type="EMBL" id="TDK26330.1"/>
    </source>
</evidence>
<organism evidence="4 5">
    <name type="scientific">Luteimonas aestuarii</name>
    <dbReference type="NCBI Taxonomy" id="453837"/>
    <lineage>
        <taxon>Bacteria</taxon>
        <taxon>Pseudomonadati</taxon>
        <taxon>Pseudomonadota</taxon>
        <taxon>Gammaproteobacteria</taxon>
        <taxon>Lysobacterales</taxon>
        <taxon>Lysobacteraceae</taxon>
        <taxon>Luteimonas</taxon>
    </lineage>
</organism>
<dbReference type="InterPro" id="IPR000914">
    <property type="entry name" value="SBP_5_dom"/>
</dbReference>
<dbReference type="PANTHER" id="PTHR30290:SF38">
    <property type="entry name" value="D,D-DIPEPTIDE-BINDING PERIPLASMIC PROTEIN DDPA-RELATED"/>
    <property type="match status" value="1"/>
</dbReference>
<keyword evidence="5" id="KW-1185">Reference proteome</keyword>
<comment type="caution">
    <text evidence="4">The sequence shown here is derived from an EMBL/GenBank/DDBJ whole genome shotgun (WGS) entry which is preliminary data.</text>
</comment>
<dbReference type="GO" id="GO:0015833">
    <property type="term" value="P:peptide transport"/>
    <property type="evidence" value="ECO:0007669"/>
    <property type="project" value="TreeGrafter"/>
</dbReference>
<dbReference type="PANTHER" id="PTHR30290">
    <property type="entry name" value="PERIPLASMIC BINDING COMPONENT OF ABC TRANSPORTER"/>
    <property type="match status" value="1"/>
</dbReference>
<evidence type="ECO:0000256" key="2">
    <source>
        <dbReference type="ARBA" id="ARBA00022729"/>
    </source>
</evidence>
<dbReference type="PIRSF" id="PIRSF002741">
    <property type="entry name" value="MppA"/>
    <property type="match status" value="1"/>
</dbReference>